<accession>A0A8H5FNA7</accession>
<comment type="caution">
    <text evidence="2">The sequence shown here is derived from an EMBL/GenBank/DDBJ whole genome shotgun (WGS) entry which is preliminary data.</text>
</comment>
<evidence type="ECO:0000313" key="3">
    <source>
        <dbReference type="Proteomes" id="UP000559256"/>
    </source>
</evidence>
<dbReference type="Gene3D" id="3.30.70.1990">
    <property type="match status" value="1"/>
</dbReference>
<dbReference type="PRINTS" id="PR00419">
    <property type="entry name" value="ADXRDTASE"/>
</dbReference>
<keyword evidence="3" id="KW-1185">Reference proteome</keyword>
<evidence type="ECO:0000256" key="1">
    <source>
        <dbReference type="SAM" id="SignalP"/>
    </source>
</evidence>
<dbReference type="Pfam" id="PF13450">
    <property type="entry name" value="NAD_binding_8"/>
    <property type="match status" value="1"/>
</dbReference>
<dbReference type="OrthoDB" id="5046242at2759"/>
<dbReference type="AlphaFoldDB" id="A0A8H5FNA7"/>
<gene>
    <name evidence="2" type="ORF">D9758_016007</name>
</gene>
<feature type="chain" id="PRO_5034965165" description="FAD/NAD(P)-binding domain-containing protein" evidence="1">
    <location>
        <begin position="21"/>
        <end position="493"/>
    </location>
</feature>
<dbReference type="SUPFAM" id="SSF51905">
    <property type="entry name" value="FAD/NAD(P)-binding domain"/>
    <property type="match status" value="1"/>
</dbReference>
<keyword evidence="1" id="KW-0732">Signal</keyword>
<dbReference type="Gene3D" id="1.10.405.20">
    <property type="match status" value="1"/>
</dbReference>
<dbReference type="InterPro" id="IPR036188">
    <property type="entry name" value="FAD/NAD-bd_sf"/>
</dbReference>
<dbReference type="Proteomes" id="UP000559256">
    <property type="component" value="Unassembled WGS sequence"/>
</dbReference>
<evidence type="ECO:0000313" key="2">
    <source>
        <dbReference type="EMBL" id="KAF5343109.1"/>
    </source>
</evidence>
<name>A0A8H5FNA7_9AGAR</name>
<evidence type="ECO:0008006" key="4">
    <source>
        <dbReference type="Google" id="ProtNLM"/>
    </source>
</evidence>
<dbReference type="EMBL" id="JAACJM010000149">
    <property type="protein sequence ID" value="KAF5343109.1"/>
    <property type="molecule type" value="Genomic_DNA"/>
</dbReference>
<dbReference type="Gene3D" id="3.50.50.60">
    <property type="entry name" value="FAD/NAD(P)-binding domain"/>
    <property type="match status" value="1"/>
</dbReference>
<feature type="signal peptide" evidence="1">
    <location>
        <begin position="1"/>
        <end position="20"/>
    </location>
</feature>
<protein>
    <recommendedName>
        <fullName evidence="4">FAD/NAD(P)-binding domain-containing protein</fullName>
    </recommendedName>
</protein>
<organism evidence="2 3">
    <name type="scientific">Tetrapyrgos nigripes</name>
    <dbReference type="NCBI Taxonomy" id="182062"/>
    <lineage>
        <taxon>Eukaryota</taxon>
        <taxon>Fungi</taxon>
        <taxon>Dikarya</taxon>
        <taxon>Basidiomycota</taxon>
        <taxon>Agaricomycotina</taxon>
        <taxon>Agaricomycetes</taxon>
        <taxon>Agaricomycetidae</taxon>
        <taxon>Agaricales</taxon>
        <taxon>Marasmiineae</taxon>
        <taxon>Marasmiaceae</taxon>
        <taxon>Tetrapyrgos</taxon>
    </lineage>
</organism>
<reference evidence="2 3" key="1">
    <citation type="journal article" date="2020" name="ISME J.">
        <title>Uncovering the hidden diversity of litter-decomposition mechanisms in mushroom-forming fungi.</title>
        <authorList>
            <person name="Floudas D."/>
            <person name="Bentzer J."/>
            <person name="Ahren D."/>
            <person name="Johansson T."/>
            <person name="Persson P."/>
            <person name="Tunlid A."/>
        </authorList>
    </citation>
    <scope>NUCLEOTIDE SEQUENCE [LARGE SCALE GENOMIC DNA]</scope>
    <source>
        <strain evidence="2 3">CBS 291.85</strain>
    </source>
</reference>
<proteinExistence type="predicted"/>
<sequence>MISLVTLSVLASFYHPIVSAAPTASDSLPICIVGAGPTGLTVAHELEAKKIPIFIFEKQSEVGGKCQTFYDGPNGSIAHPLGAILIVNSSYTSTFPIVKSSGIRFQPSPGDLTGGKSFEYPPLNNSNFAGNDVKVTKTPSPTPDQISAINAEVQKYNQYWQNTFAPKYSKLRYTGGIPKELTVPFGQWLSDNGYQILPTVVSDGLTTFGYGDLSDTPAIYMLQYFTPDILAYFAGSNNANVVDFHKVMLAYARTISGKIMTGVTVSNIDRSSSHPVITYVPQAQNHASTPPQKQSCSSIVLAFPPVLSALQPTPDASFPSLNMTLTSAEKSVFSRVSITSYYSGAISLPSIPYPYVFTQTPAESLAQPVLLFKLSSSSDVANIYSWGNSTGGNSTAIARGLMKKTLGAINFGSATSNSSKTTKASPLTEKAVQAFQGWDYFPHFDSGDLAAGIYDQFNALQGQHNTYWASGLNGFETVEFAVRAGKDLVESFF</sequence>